<dbReference type="EMBL" id="FQWD01000002">
    <property type="protein sequence ID" value="SHG05260.1"/>
    <property type="molecule type" value="Genomic_DNA"/>
</dbReference>
<reference evidence="3" key="1">
    <citation type="submission" date="2016-11" db="EMBL/GenBank/DDBJ databases">
        <authorList>
            <person name="Varghese N."/>
            <person name="Submissions S."/>
        </authorList>
    </citation>
    <scope>NUCLEOTIDE SEQUENCE [LARGE SCALE GENOMIC DNA]</scope>
    <source>
        <strain evidence="3">CGMCC 1.8995</strain>
    </source>
</reference>
<dbReference type="PANTHER" id="PTHR42879">
    <property type="entry name" value="3-OXOACYL-(ACYL-CARRIER-PROTEIN) REDUCTASE"/>
    <property type="match status" value="1"/>
</dbReference>
<dbReference type="InterPro" id="IPR050259">
    <property type="entry name" value="SDR"/>
</dbReference>
<dbReference type="PRINTS" id="PR00080">
    <property type="entry name" value="SDRFAMILY"/>
</dbReference>
<proteinExistence type="inferred from homology"/>
<evidence type="ECO:0000256" key="1">
    <source>
        <dbReference type="ARBA" id="ARBA00006484"/>
    </source>
</evidence>
<dbReference type="Proteomes" id="UP000184520">
    <property type="component" value="Unassembled WGS sequence"/>
</dbReference>
<dbReference type="InterPro" id="IPR036291">
    <property type="entry name" value="NAD(P)-bd_dom_sf"/>
</dbReference>
<name>A0A1M5GN95_9ALTE</name>
<protein>
    <submittedName>
        <fullName evidence="2">3-oxoacyl-[acyl-carrier protein] reductase</fullName>
    </submittedName>
</protein>
<accession>A0A1M5GN95</accession>
<dbReference type="AlphaFoldDB" id="A0A1M5GN95"/>
<dbReference type="Gene3D" id="3.40.50.720">
    <property type="entry name" value="NAD(P)-binding Rossmann-like Domain"/>
    <property type="match status" value="1"/>
</dbReference>
<dbReference type="PRINTS" id="PR00081">
    <property type="entry name" value="GDHRDH"/>
</dbReference>
<dbReference type="RefSeq" id="WP_073319121.1">
    <property type="nucleotide sequence ID" value="NZ_FQWD01000002.1"/>
</dbReference>
<evidence type="ECO:0000313" key="2">
    <source>
        <dbReference type="EMBL" id="SHG05260.1"/>
    </source>
</evidence>
<dbReference type="OrthoDB" id="9786435at2"/>
<dbReference type="FunFam" id="3.40.50.720:FF:000084">
    <property type="entry name" value="Short-chain dehydrogenase reductase"/>
    <property type="match status" value="1"/>
</dbReference>
<organism evidence="2 3">
    <name type="scientific">Marisediminitalea aggregata</name>
    <dbReference type="NCBI Taxonomy" id="634436"/>
    <lineage>
        <taxon>Bacteria</taxon>
        <taxon>Pseudomonadati</taxon>
        <taxon>Pseudomonadota</taxon>
        <taxon>Gammaproteobacteria</taxon>
        <taxon>Alteromonadales</taxon>
        <taxon>Alteromonadaceae</taxon>
        <taxon>Marisediminitalea</taxon>
    </lineage>
</organism>
<dbReference type="InterPro" id="IPR002347">
    <property type="entry name" value="SDR_fam"/>
</dbReference>
<evidence type="ECO:0000313" key="3">
    <source>
        <dbReference type="Proteomes" id="UP000184520"/>
    </source>
</evidence>
<sequence length="263" mass="28321">MVAISGNLLAIVTGASAGIGKACAITLAQQGFDVLMVARNKDKLQQSQSEVKALTNTNVFALSADLYNPDSADLIVEWLSQYNGTLQVLVNNAGGVETSAPFSELTDEDWYRTFEVNVFSVVRLCRVLLPRINKDGRIINISSITANEPGHYNPHYSAAKAAQNNFTKHFAQIAASQGVTVNSVSPGIIETEGWREHMRHSLGDDDLQQKLANARQQAGTNIPLKRLGTAEDVAGLVSYLASPGAAYITGSDFTIDGGKRRQI</sequence>
<keyword evidence="3" id="KW-1185">Reference proteome</keyword>
<comment type="similarity">
    <text evidence="1">Belongs to the short-chain dehydrogenases/reductases (SDR) family.</text>
</comment>
<dbReference type="CDD" id="cd05233">
    <property type="entry name" value="SDR_c"/>
    <property type="match status" value="1"/>
</dbReference>
<dbReference type="STRING" id="634436.SAMN05216361_1098"/>
<dbReference type="SUPFAM" id="SSF51735">
    <property type="entry name" value="NAD(P)-binding Rossmann-fold domains"/>
    <property type="match status" value="1"/>
</dbReference>
<gene>
    <name evidence="2" type="ORF">SAMN05216361_1098</name>
</gene>
<dbReference type="Pfam" id="PF13561">
    <property type="entry name" value="adh_short_C2"/>
    <property type="match status" value="1"/>
</dbReference>